<dbReference type="InterPro" id="IPR023214">
    <property type="entry name" value="HAD_sf"/>
</dbReference>
<dbReference type="Proteomes" id="UP000192772">
    <property type="component" value="Unassembled WGS sequence"/>
</dbReference>
<keyword evidence="1" id="KW-0326">Glycosidase</keyword>
<dbReference type="GO" id="GO:0016757">
    <property type="term" value="F:glycosyltransferase activity"/>
    <property type="evidence" value="ECO:0007669"/>
    <property type="project" value="UniProtKB-ARBA"/>
</dbReference>
<dbReference type="Gene3D" id="2.60.420.10">
    <property type="entry name" value="Maltose phosphorylase, domain 3"/>
    <property type="match status" value="1"/>
</dbReference>
<dbReference type="InterPro" id="IPR011013">
    <property type="entry name" value="Gal_mutarotase_sf_dom"/>
</dbReference>
<dbReference type="NCBIfam" id="TIGR01484">
    <property type="entry name" value="HAD-SF-IIB"/>
    <property type="match status" value="1"/>
</dbReference>
<reference evidence="5 6" key="1">
    <citation type="submission" date="2017-02" db="EMBL/GenBank/DDBJ databases">
        <title>The new phylogeny of genus Mycobacterium.</title>
        <authorList>
            <person name="Tortoli E."/>
            <person name="Trovato A."/>
            <person name="Cirillo D.M."/>
        </authorList>
    </citation>
    <scope>NUCLEOTIDE SEQUENCE [LARGE SCALE GENOMIC DNA]</scope>
    <source>
        <strain evidence="5 6">FI-09383</strain>
    </source>
</reference>
<dbReference type="EMBL" id="MVHP01000042">
    <property type="protein sequence ID" value="ORA59617.1"/>
    <property type="molecule type" value="Genomic_DNA"/>
</dbReference>
<dbReference type="InterPro" id="IPR023198">
    <property type="entry name" value="PGP-like_dom2"/>
</dbReference>
<dbReference type="SUPFAM" id="SSF74650">
    <property type="entry name" value="Galactose mutarotase-like"/>
    <property type="match status" value="1"/>
</dbReference>
<dbReference type="GO" id="GO:0005992">
    <property type="term" value="P:trehalose biosynthetic process"/>
    <property type="evidence" value="ECO:0007669"/>
    <property type="project" value="InterPro"/>
</dbReference>
<gene>
    <name evidence="5" type="ORF">BST23_24040</name>
</gene>
<dbReference type="Pfam" id="PF03636">
    <property type="entry name" value="Glyco_hydro_65N"/>
    <property type="match status" value="1"/>
</dbReference>
<dbReference type="InterPro" id="IPR006379">
    <property type="entry name" value="HAD-SF_hydro_IIB"/>
</dbReference>
<feature type="domain" description="Glycoside hydrolase family 65 N-terminal" evidence="4">
    <location>
        <begin position="530"/>
        <end position="784"/>
    </location>
</feature>
<dbReference type="InterPro" id="IPR012341">
    <property type="entry name" value="6hp_glycosidase-like_sf"/>
</dbReference>
<dbReference type="FunFam" id="1.50.10.10:FF:000053">
    <property type="entry name" value="Putative glycosyl hydrolase"/>
    <property type="match status" value="1"/>
</dbReference>
<dbReference type="GO" id="GO:0016791">
    <property type="term" value="F:phosphatase activity"/>
    <property type="evidence" value="ECO:0007669"/>
    <property type="project" value="UniProtKB-ARBA"/>
</dbReference>
<dbReference type="Pfam" id="PF00702">
    <property type="entry name" value="Hydrolase"/>
    <property type="match status" value="1"/>
</dbReference>
<comment type="caution">
    <text evidence="5">The sequence shown here is derived from an EMBL/GenBank/DDBJ whole genome shotgun (WGS) entry which is preliminary data.</text>
</comment>
<dbReference type="InterPro" id="IPR006439">
    <property type="entry name" value="HAD-SF_hydro_IA"/>
</dbReference>
<dbReference type="GO" id="GO:0030246">
    <property type="term" value="F:carbohydrate binding"/>
    <property type="evidence" value="ECO:0007669"/>
    <property type="project" value="InterPro"/>
</dbReference>
<dbReference type="NCBIfam" id="TIGR01509">
    <property type="entry name" value="HAD-SF-IA-v3"/>
    <property type="match status" value="1"/>
</dbReference>
<dbReference type="Gene3D" id="3.30.70.1020">
    <property type="entry name" value="Trehalose-6-phosphate phosphatase related protein, domain 2"/>
    <property type="match status" value="1"/>
</dbReference>
<evidence type="ECO:0000256" key="1">
    <source>
        <dbReference type="ARBA" id="ARBA00023295"/>
    </source>
</evidence>
<dbReference type="SFLD" id="SFLDG01129">
    <property type="entry name" value="C1.5:_HAD__Beta-PGM__Phosphata"/>
    <property type="match status" value="1"/>
</dbReference>
<evidence type="ECO:0000259" key="3">
    <source>
        <dbReference type="Pfam" id="PF03633"/>
    </source>
</evidence>
<feature type="domain" description="Glycoside hydrolase family 65 C-terminal" evidence="3">
    <location>
        <begin position="1243"/>
        <end position="1303"/>
    </location>
</feature>
<dbReference type="STRING" id="81858.BST23_24040"/>
<dbReference type="SUPFAM" id="SSF56784">
    <property type="entry name" value="HAD-like"/>
    <property type="match status" value="2"/>
</dbReference>
<dbReference type="InterPro" id="IPR005196">
    <property type="entry name" value="Glyco_hydro_65_N"/>
</dbReference>
<sequence>MNMPVTIDPRRHDAVIFDLDSVVTDAASTHAAAWKTVLDEFLARRPASDYEDHSPFTDDEYRRLIDGKPRLEGVTDFLASRGISLPEGSRSDADGDTVWGLVHRKERTLPGQLDAGVRVFDSTIRLVRQLSAAGVKTAICSSSRNCEEVLASAGLSDLFTVRVDGLLADELGLAGKPDPAMLLEAARRVGADAERTVVIDHAEAGVRAARAGGLALVVAVDREGHADGLLGLEADAVVADLAEVELREGDTRMSRLPNALHSYGQLIGVLSGRRPIVCLDFDGTLSEIVTDPGTATLVDGAAEALVKLAAHCPVAIVTDRDLDDIRERVDIPGVWYAGSLGFELAGPDGNRYQNDAAAAAMPVLAKVAAELRAEFDGNPGVRVEHKRFSVAVHHHDVAPEQVTGVVAATRRCARQHGLRVAHGLKIAELRPNIDWNKGAAIAWICERINQPGRVVPIYLGDDPTDEDAFDALRFDGIGIVVRHDGDGDRPSAAQFRLDGAAEVRRFLRHGGNWLAYAQRSFDEAWTYTFDSYEPHAEKLREALCTVGNGYFATRGAAPESKAGQVHYPATYAAGVYNRLEDLVGGTRIDNESLVNLPNWLPLTFRIDDGDWFDIDSVDLLSYRQTLNLREAVLTREVRFRDDAGRTTRLTQHRFVAMHAAHVAALQSVIVAEDWSGTIQLRSTIDGNVRNAGVERYRGLASTHLTAPSKRGLSEDSVLMRVETTQSHVAVGLAARTTVWHGEKPAPATYRLVDEGLEIGHEIFTDLKPGQELTVEKIVSLVTGRDTATAEPATGAERRLERQERFATIRDPHVLAWAHVWERLSIEFEDHFDELRILRLHLLHLLQTVSPHSEDLDVGVPARGLHGEAYRGHVFWDELFIFPVLNLRYPTITRALLHYRYRRLQEARRAARLAGYAGAMFPWQSGGDGREESQAMHLNPRSGRWNPDASHRAHHIGIAIAYNVWHYYQVTGDLAYLIDHGSELLVEIARFWVSRTTYDEKRDRFGIFGIIGPDEFHSGYPDRPYDGIDNNAYTNLMAVWVILRAIEALEHLPLPNRLDLREKLALTTEELKRWEHVSRRMFVPFHDGIISQFEGYEQLTELDWSLYRKRYGDIRRLDRILEAENDDVNRYKASKQADALMLLYLLSSDELRELLTRLGYRLAPAQIPKMVDYYLSRTSHGSTLSALVHTWVLARANRDHAMEFFEQVLKSDVADIQGGTTSEGIHLAAMAGSVDLVQRCFTGLETRNDRLVLAPNWPESLGALGFPLHYRDHHLYVRVSGKGAEVSVGPRDVPPVMIECHGRVEHLAPGSTIRFPSRS</sequence>
<evidence type="ECO:0000259" key="4">
    <source>
        <dbReference type="Pfam" id="PF03636"/>
    </source>
</evidence>
<name>A0A1X0CHE5_9MYCO</name>
<dbReference type="PANTHER" id="PTHR11051">
    <property type="entry name" value="GLYCOSYL HYDROLASE-RELATED"/>
    <property type="match status" value="1"/>
</dbReference>
<dbReference type="InterPro" id="IPR005194">
    <property type="entry name" value="Glyco_hydro_65_C"/>
</dbReference>
<organism evidence="5 6">
    <name type="scientific">Mycolicibacterium elephantis</name>
    <dbReference type="NCBI Taxonomy" id="81858"/>
    <lineage>
        <taxon>Bacteria</taxon>
        <taxon>Bacillati</taxon>
        <taxon>Actinomycetota</taxon>
        <taxon>Actinomycetes</taxon>
        <taxon>Mycobacteriales</taxon>
        <taxon>Mycobacteriaceae</taxon>
        <taxon>Mycolicibacterium</taxon>
    </lineage>
</organism>
<dbReference type="Gene3D" id="1.10.150.240">
    <property type="entry name" value="Putative phosphatase, domain 2"/>
    <property type="match status" value="1"/>
</dbReference>
<dbReference type="InterPro" id="IPR003337">
    <property type="entry name" value="Trehalose_PPase"/>
</dbReference>
<dbReference type="InterPro" id="IPR008928">
    <property type="entry name" value="6-hairpin_glycosidase_sf"/>
</dbReference>
<dbReference type="Gene3D" id="2.70.98.40">
    <property type="entry name" value="Glycoside hydrolase, family 65, N-terminal domain"/>
    <property type="match status" value="1"/>
</dbReference>
<dbReference type="Gene3D" id="1.50.10.10">
    <property type="match status" value="1"/>
</dbReference>
<evidence type="ECO:0000313" key="6">
    <source>
        <dbReference type="Proteomes" id="UP000192772"/>
    </source>
</evidence>
<dbReference type="RefSeq" id="WP_083043819.1">
    <property type="nucleotide sequence ID" value="NZ_MVHP01000042.1"/>
</dbReference>
<dbReference type="Pfam" id="PF03633">
    <property type="entry name" value="Glyco_hydro_65C"/>
    <property type="match status" value="1"/>
</dbReference>
<dbReference type="Pfam" id="PF02358">
    <property type="entry name" value="Trehalose_PPase"/>
    <property type="match status" value="1"/>
</dbReference>
<proteinExistence type="predicted"/>
<protein>
    <submittedName>
        <fullName evidence="5">Trehalose-phosphatase</fullName>
    </submittedName>
</protein>
<dbReference type="GO" id="GO:0004553">
    <property type="term" value="F:hydrolase activity, hydrolyzing O-glycosyl compounds"/>
    <property type="evidence" value="ECO:0007669"/>
    <property type="project" value="TreeGrafter"/>
</dbReference>
<dbReference type="OrthoDB" id="9816160at2"/>
<dbReference type="SFLD" id="SFLDS00003">
    <property type="entry name" value="Haloacid_Dehalogenase"/>
    <property type="match status" value="1"/>
</dbReference>
<dbReference type="InterPro" id="IPR036412">
    <property type="entry name" value="HAD-like_sf"/>
</dbReference>
<dbReference type="NCBIfam" id="TIGR00685">
    <property type="entry name" value="T6PP"/>
    <property type="match status" value="1"/>
</dbReference>
<dbReference type="PANTHER" id="PTHR11051:SF8">
    <property type="entry name" value="PROTEIN-GLUCOSYLGALACTOSYLHYDROXYLYSINE GLUCOSIDASE"/>
    <property type="match status" value="1"/>
</dbReference>
<dbReference type="InterPro" id="IPR037018">
    <property type="entry name" value="GH65_N"/>
</dbReference>
<keyword evidence="1" id="KW-0378">Hydrolase</keyword>
<accession>A0A1X0CHE5</accession>
<evidence type="ECO:0000313" key="5">
    <source>
        <dbReference type="EMBL" id="ORA59617.1"/>
    </source>
</evidence>
<dbReference type="Pfam" id="PF03632">
    <property type="entry name" value="Glyco_hydro_65m"/>
    <property type="match status" value="1"/>
</dbReference>
<evidence type="ECO:0000259" key="2">
    <source>
        <dbReference type="Pfam" id="PF03632"/>
    </source>
</evidence>
<dbReference type="InterPro" id="IPR005195">
    <property type="entry name" value="Glyco_hydro_65_M"/>
</dbReference>
<dbReference type="Gene3D" id="3.40.50.1000">
    <property type="entry name" value="HAD superfamily/HAD-like"/>
    <property type="match status" value="2"/>
</dbReference>
<feature type="domain" description="Glycoside hydrolase family 65 central catalytic" evidence="2">
    <location>
        <begin position="838"/>
        <end position="1233"/>
    </location>
</feature>
<dbReference type="SUPFAM" id="SSF48208">
    <property type="entry name" value="Six-hairpin glycosidases"/>
    <property type="match status" value="1"/>
</dbReference>